<feature type="domain" description="General secretion pathway GspH" evidence="12">
    <location>
        <begin position="50"/>
        <end position="164"/>
    </location>
</feature>
<evidence type="ECO:0000256" key="1">
    <source>
        <dbReference type="ARBA" id="ARBA00004377"/>
    </source>
</evidence>
<dbReference type="RefSeq" id="WP_344762684.1">
    <property type="nucleotide sequence ID" value="NZ_BAAAZE010000007.1"/>
</dbReference>
<reference evidence="14" key="1">
    <citation type="journal article" date="2019" name="Int. J. Syst. Evol. Microbiol.">
        <title>The Global Catalogue of Microorganisms (GCM) 10K type strain sequencing project: providing services to taxonomists for standard genome sequencing and annotation.</title>
        <authorList>
            <consortium name="The Broad Institute Genomics Platform"/>
            <consortium name="The Broad Institute Genome Sequencing Center for Infectious Disease"/>
            <person name="Wu L."/>
            <person name="Ma J."/>
        </authorList>
    </citation>
    <scope>NUCLEOTIDE SEQUENCE [LARGE SCALE GENOMIC DNA]</scope>
    <source>
        <strain evidence="14">JCM 16673</strain>
    </source>
</reference>
<evidence type="ECO:0000313" key="13">
    <source>
        <dbReference type="EMBL" id="GAA4019880.1"/>
    </source>
</evidence>
<sequence>MVDTTPSARSIATGFTLVEMLVTMSIVAILMGMAAPSLQSFIQDSRLTAEAQKFLAAIQTARSEASRINATALLCASADKAACGNDWTKNKIVFADVDANRVRSNAEPLVFSADPSAALITITGPAAGWLQFYSSGQTNGVATFKLCDSRSGNVGRLITVEATGRPNMAIATCP</sequence>
<organism evidence="13 14">
    <name type="scientific">Actimicrobium antarcticum</name>
    <dbReference type="NCBI Taxonomy" id="1051899"/>
    <lineage>
        <taxon>Bacteria</taxon>
        <taxon>Pseudomonadati</taxon>
        <taxon>Pseudomonadota</taxon>
        <taxon>Betaproteobacteria</taxon>
        <taxon>Burkholderiales</taxon>
        <taxon>Oxalobacteraceae</taxon>
        <taxon>Actimicrobium</taxon>
    </lineage>
</organism>
<proteinExistence type="inferred from homology"/>
<evidence type="ECO:0000256" key="2">
    <source>
        <dbReference type="ARBA" id="ARBA00021549"/>
    </source>
</evidence>
<comment type="subcellular location">
    <subcellularLocation>
        <location evidence="1">Cell inner membrane</location>
        <topology evidence="1">Single-pass membrane protein</topology>
    </subcellularLocation>
</comment>
<gene>
    <name evidence="13" type="ORF">GCM10022212_15330</name>
</gene>
<evidence type="ECO:0000256" key="3">
    <source>
        <dbReference type="ARBA" id="ARBA00022475"/>
    </source>
</evidence>
<keyword evidence="7 11" id="KW-1133">Transmembrane helix</keyword>
<evidence type="ECO:0000256" key="8">
    <source>
        <dbReference type="ARBA" id="ARBA00023136"/>
    </source>
</evidence>
<evidence type="ECO:0000256" key="9">
    <source>
        <dbReference type="ARBA" id="ARBA00025772"/>
    </source>
</evidence>
<accession>A0ABP7T1Z3</accession>
<keyword evidence="14" id="KW-1185">Reference proteome</keyword>
<dbReference type="SUPFAM" id="SSF54523">
    <property type="entry name" value="Pili subunits"/>
    <property type="match status" value="1"/>
</dbReference>
<feature type="transmembrane region" description="Helical" evidence="11">
    <location>
        <begin position="20"/>
        <end position="38"/>
    </location>
</feature>
<evidence type="ECO:0000256" key="11">
    <source>
        <dbReference type="SAM" id="Phobius"/>
    </source>
</evidence>
<dbReference type="Pfam" id="PF07963">
    <property type="entry name" value="N_methyl"/>
    <property type="match status" value="1"/>
</dbReference>
<keyword evidence="3" id="KW-1003">Cell membrane</keyword>
<dbReference type="PROSITE" id="PS00409">
    <property type="entry name" value="PROKAR_NTER_METHYL"/>
    <property type="match status" value="1"/>
</dbReference>
<dbReference type="Pfam" id="PF12019">
    <property type="entry name" value="GspH"/>
    <property type="match status" value="1"/>
</dbReference>
<dbReference type="InterPro" id="IPR022346">
    <property type="entry name" value="T2SS_GspH"/>
</dbReference>
<dbReference type="EMBL" id="BAAAZE010000007">
    <property type="protein sequence ID" value="GAA4019880.1"/>
    <property type="molecule type" value="Genomic_DNA"/>
</dbReference>
<evidence type="ECO:0000256" key="5">
    <source>
        <dbReference type="ARBA" id="ARBA00022519"/>
    </source>
</evidence>
<comment type="similarity">
    <text evidence="9">Belongs to the GSP H family.</text>
</comment>
<protein>
    <recommendedName>
        <fullName evidence="2">Type II secretion system protein H</fullName>
    </recommendedName>
    <alternativeName>
        <fullName evidence="10">General secretion pathway protein H</fullName>
    </alternativeName>
</protein>
<dbReference type="NCBIfam" id="TIGR02532">
    <property type="entry name" value="IV_pilin_GFxxxE"/>
    <property type="match status" value="1"/>
</dbReference>
<name>A0ABP7T1Z3_9BURK</name>
<evidence type="ECO:0000313" key="14">
    <source>
        <dbReference type="Proteomes" id="UP001501353"/>
    </source>
</evidence>
<comment type="caution">
    <text evidence="13">The sequence shown here is derived from an EMBL/GenBank/DDBJ whole genome shotgun (WGS) entry which is preliminary data.</text>
</comment>
<evidence type="ECO:0000256" key="10">
    <source>
        <dbReference type="ARBA" id="ARBA00030775"/>
    </source>
</evidence>
<dbReference type="Gene3D" id="3.55.40.10">
    <property type="entry name" value="minor pseudopilin epsh domain"/>
    <property type="match status" value="1"/>
</dbReference>
<dbReference type="Proteomes" id="UP001501353">
    <property type="component" value="Unassembled WGS sequence"/>
</dbReference>
<evidence type="ECO:0000256" key="4">
    <source>
        <dbReference type="ARBA" id="ARBA00022481"/>
    </source>
</evidence>
<evidence type="ECO:0000256" key="7">
    <source>
        <dbReference type="ARBA" id="ARBA00022989"/>
    </source>
</evidence>
<evidence type="ECO:0000256" key="6">
    <source>
        <dbReference type="ARBA" id="ARBA00022692"/>
    </source>
</evidence>
<keyword evidence="4" id="KW-0488">Methylation</keyword>
<keyword evidence="5" id="KW-0997">Cell inner membrane</keyword>
<keyword evidence="8 11" id="KW-0472">Membrane</keyword>
<dbReference type="InterPro" id="IPR045584">
    <property type="entry name" value="Pilin-like"/>
</dbReference>
<evidence type="ECO:0000259" key="12">
    <source>
        <dbReference type="Pfam" id="PF12019"/>
    </source>
</evidence>
<dbReference type="InterPro" id="IPR012902">
    <property type="entry name" value="N_methyl_site"/>
</dbReference>
<keyword evidence="6 11" id="KW-0812">Transmembrane</keyword>